<evidence type="ECO:0000256" key="1">
    <source>
        <dbReference type="ARBA" id="ARBA00012513"/>
    </source>
</evidence>
<feature type="compositionally biased region" description="Low complexity" evidence="8">
    <location>
        <begin position="414"/>
        <end position="428"/>
    </location>
</feature>
<keyword evidence="5 11" id="KW-0418">Kinase</keyword>
<feature type="binding site" evidence="7">
    <location>
        <position position="60"/>
    </location>
    <ligand>
        <name>ATP</name>
        <dbReference type="ChEBI" id="CHEBI:30616"/>
    </ligand>
</feature>
<dbReference type="GO" id="GO:0016301">
    <property type="term" value="F:kinase activity"/>
    <property type="evidence" value="ECO:0007669"/>
    <property type="project" value="UniProtKB-KW"/>
</dbReference>
<evidence type="ECO:0000256" key="5">
    <source>
        <dbReference type="ARBA" id="ARBA00022777"/>
    </source>
</evidence>
<gene>
    <name evidence="11" type="ORF">GCM10022402_18520</name>
</gene>
<evidence type="ECO:0000256" key="8">
    <source>
        <dbReference type="SAM" id="MobiDB-lite"/>
    </source>
</evidence>
<dbReference type="SUPFAM" id="SSF56112">
    <property type="entry name" value="Protein kinase-like (PK-like)"/>
    <property type="match status" value="1"/>
</dbReference>
<evidence type="ECO:0000256" key="7">
    <source>
        <dbReference type="PROSITE-ProRule" id="PRU10141"/>
    </source>
</evidence>
<dbReference type="EC" id="2.7.11.1" evidence="1"/>
<dbReference type="Pfam" id="PF00069">
    <property type="entry name" value="Pkinase"/>
    <property type="match status" value="1"/>
</dbReference>
<proteinExistence type="predicted"/>
<keyword evidence="4 7" id="KW-0547">Nucleotide-binding</keyword>
<dbReference type="PANTHER" id="PTHR43289">
    <property type="entry name" value="MITOGEN-ACTIVATED PROTEIN KINASE KINASE KINASE 20-RELATED"/>
    <property type="match status" value="1"/>
</dbReference>
<feature type="region of interest" description="Disordered" evidence="8">
    <location>
        <begin position="1"/>
        <end position="32"/>
    </location>
</feature>
<name>A0ABP7FHT2_9ACTN</name>
<keyword evidence="9" id="KW-1133">Transmembrane helix</keyword>
<dbReference type="Proteomes" id="UP001500908">
    <property type="component" value="Unassembled WGS sequence"/>
</dbReference>
<feature type="region of interest" description="Disordered" evidence="8">
    <location>
        <begin position="313"/>
        <end position="371"/>
    </location>
</feature>
<evidence type="ECO:0000313" key="12">
    <source>
        <dbReference type="Proteomes" id="UP001500908"/>
    </source>
</evidence>
<keyword evidence="2" id="KW-0723">Serine/threonine-protein kinase</keyword>
<evidence type="ECO:0000313" key="11">
    <source>
        <dbReference type="EMBL" id="GAA3738946.1"/>
    </source>
</evidence>
<evidence type="ECO:0000256" key="9">
    <source>
        <dbReference type="SAM" id="Phobius"/>
    </source>
</evidence>
<evidence type="ECO:0000256" key="3">
    <source>
        <dbReference type="ARBA" id="ARBA00022679"/>
    </source>
</evidence>
<dbReference type="CDD" id="cd14014">
    <property type="entry name" value="STKc_PknB_like"/>
    <property type="match status" value="1"/>
</dbReference>
<dbReference type="InterPro" id="IPR017441">
    <property type="entry name" value="Protein_kinase_ATP_BS"/>
</dbReference>
<evidence type="ECO:0000256" key="4">
    <source>
        <dbReference type="ARBA" id="ARBA00022741"/>
    </source>
</evidence>
<keyword evidence="6 7" id="KW-0067">ATP-binding</keyword>
<keyword evidence="3" id="KW-0808">Transferase</keyword>
<protein>
    <recommendedName>
        <fullName evidence="1">non-specific serine/threonine protein kinase</fullName>
        <ecNumber evidence="1">2.7.11.1</ecNumber>
    </recommendedName>
</protein>
<feature type="compositionally biased region" description="Low complexity" evidence="8">
    <location>
        <begin position="453"/>
        <end position="480"/>
    </location>
</feature>
<feature type="compositionally biased region" description="Polar residues" evidence="8">
    <location>
        <begin position="19"/>
        <end position="28"/>
    </location>
</feature>
<evidence type="ECO:0000256" key="6">
    <source>
        <dbReference type="ARBA" id="ARBA00022840"/>
    </source>
</evidence>
<dbReference type="InterPro" id="IPR008271">
    <property type="entry name" value="Ser/Thr_kinase_AS"/>
</dbReference>
<feature type="transmembrane region" description="Helical" evidence="9">
    <location>
        <begin position="375"/>
        <end position="397"/>
    </location>
</feature>
<accession>A0ABP7FHT2</accession>
<dbReference type="PROSITE" id="PS50011">
    <property type="entry name" value="PROTEIN_KINASE_DOM"/>
    <property type="match status" value="1"/>
</dbReference>
<feature type="region of interest" description="Disordered" evidence="8">
    <location>
        <begin position="402"/>
        <end position="529"/>
    </location>
</feature>
<feature type="region of interest" description="Disordered" evidence="8">
    <location>
        <begin position="265"/>
        <end position="285"/>
    </location>
</feature>
<reference evidence="12" key="1">
    <citation type="journal article" date="2019" name="Int. J. Syst. Evol. Microbiol.">
        <title>The Global Catalogue of Microorganisms (GCM) 10K type strain sequencing project: providing services to taxonomists for standard genome sequencing and annotation.</title>
        <authorList>
            <consortium name="The Broad Institute Genomics Platform"/>
            <consortium name="The Broad Institute Genome Sequencing Center for Infectious Disease"/>
            <person name="Wu L."/>
            <person name="Ma J."/>
        </authorList>
    </citation>
    <scope>NUCLEOTIDE SEQUENCE [LARGE SCALE GENOMIC DNA]</scope>
    <source>
        <strain evidence="12">JCM 17137</strain>
    </source>
</reference>
<comment type="caution">
    <text evidence="11">The sequence shown here is derived from an EMBL/GenBank/DDBJ whole genome shotgun (WGS) entry which is preliminary data.</text>
</comment>
<keyword evidence="9" id="KW-0812">Transmembrane</keyword>
<keyword evidence="12" id="KW-1185">Reference proteome</keyword>
<organism evidence="11 12">
    <name type="scientific">Salinactinospora qingdaonensis</name>
    <dbReference type="NCBI Taxonomy" id="702744"/>
    <lineage>
        <taxon>Bacteria</taxon>
        <taxon>Bacillati</taxon>
        <taxon>Actinomycetota</taxon>
        <taxon>Actinomycetes</taxon>
        <taxon>Streptosporangiales</taxon>
        <taxon>Nocardiopsidaceae</taxon>
        <taxon>Salinactinospora</taxon>
    </lineage>
</organism>
<evidence type="ECO:0000256" key="2">
    <source>
        <dbReference type="ARBA" id="ARBA00022527"/>
    </source>
</evidence>
<dbReference type="Gene3D" id="1.10.510.10">
    <property type="entry name" value="Transferase(Phosphotransferase) domain 1"/>
    <property type="match status" value="1"/>
</dbReference>
<dbReference type="PROSITE" id="PS00107">
    <property type="entry name" value="PROTEIN_KINASE_ATP"/>
    <property type="match status" value="1"/>
</dbReference>
<feature type="compositionally biased region" description="Low complexity" evidence="8">
    <location>
        <begin position="362"/>
        <end position="371"/>
    </location>
</feature>
<dbReference type="InterPro" id="IPR000719">
    <property type="entry name" value="Prot_kinase_dom"/>
</dbReference>
<dbReference type="Gene3D" id="3.30.200.20">
    <property type="entry name" value="Phosphorylase Kinase, domain 1"/>
    <property type="match status" value="1"/>
</dbReference>
<dbReference type="EMBL" id="BAABDD010000006">
    <property type="protein sequence ID" value="GAA3738946.1"/>
    <property type="molecule type" value="Genomic_DNA"/>
</dbReference>
<dbReference type="PANTHER" id="PTHR43289:SF6">
    <property type="entry name" value="SERINE_THREONINE-PROTEIN KINASE NEKL-3"/>
    <property type="match status" value="1"/>
</dbReference>
<dbReference type="SMART" id="SM00220">
    <property type="entry name" value="S_TKc"/>
    <property type="match status" value="1"/>
</dbReference>
<sequence>MSGNGESDTPVGGGDSSRAESQAGSTLSGRYRLEEQIGSGGMGEVWRGTDILLSRPVAIKLLHGTQMAEPTSRERFRTEGRITAGLSHPNIAQVYDYGEQDERAFLVMELVPGEPLSSILKRNNGLEAGVTLDILTQAAKALSAAHAHGVVHRDIKPGNLLVTEEGTVKLTDFGIARGDTSVTLTQTGMVMGTAQYISPEQASGSSATHSSDLYALGVVAYECLAGRPPFTADTPLALALAHTREPPPPLPSSVPAPVRSLVERMLEKSPSDRPSSAGEVAHSAQRMRGGLGTALGGATTAMDLPDVDSTVAAGYPDYDDAPRTRPTGAVPSPEVASNGAASPVTAPGAYSPGSGPRSDKLSSGSMSRRGARRSVVIATVVALAMVALGAVLIAQTWNGTDAENQRTGFSGEVSDSPSPVTETSPSTSAPNTQAPNRTEPRAQVGEENQPSVSSPHTSAEPSSSPSEPSASPTSSTSTSAEPDDTEATGDSDGTSTGGGDNSSGGTDTNGEEPDESPGTAPTPSEDEAD</sequence>
<keyword evidence="9" id="KW-0472">Membrane</keyword>
<feature type="domain" description="Protein kinase" evidence="10">
    <location>
        <begin position="31"/>
        <end position="285"/>
    </location>
</feature>
<dbReference type="InterPro" id="IPR011009">
    <property type="entry name" value="Kinase-like_dom_sf"/>
</dbReference>
<evidence type="ECO:0000259" key="10">
    <source>
        <dbReference type="PROSITE" id="PS50011"/>
    </source>
</evidence>
<dbReference type="PROSITE" id="PS00108">
    <property type="entry name" value="PROTEIN_KINASE_ST"/>
    <property type="match status" value="1"/>
</dbReference>